<dbReference type="Proteomes" id="UP001202674">
    <property type="component" value="Unassembled WGS sequence"/>
</dbReference>
<proteinExistence type="predicted"/>
<accession>A0AAE3K5U4</accession>
<dbReference type="RefSeq" id="WP_250596330.1">
    <property type="nucleotide sequence ID" value="NZ_JAKRVY010000004.1"/>
</dbReference>
<evidence type="ECO:0000313" key="2">
    <source>
        <dbReference type="Proteomes" id="UP001202674"/>
    </source>
</evidence>
<protein>
    <submittedName>
        <fullName evidence="1">Uncharacterized protein</fullName>
    </submittedName>
</protein>
<gene>
    <name evidence="1" type="ORF">AArcSt11_08625</name>
</gene>
<dbReference type="AlphaFoldDB" id="A0AAE3K5U4"/>
<keyword evidence="2" id="KW-1185">Reference proteome</keyword>
<comment type="caution">
    <text evidence="1">The sequence shown here is derived from an EMBL/GenBank/DDBJ whole genome shotgun (WGS) entry which is preliminary data.</text>
</comment>
<evidence type="ECO:0000313" key="1">
    <source>
        <dbReference type="EMBL" id="MCL9813715.1"/>
    </source>
</evidence>
<dbReference type="EMBL" id="JAKRVY010000004">
    <property type="protein sequence ID" value="MCL9813715.1"/>
    <property type="molecule type" value="Genomic_DNA"/>
</dbReference>
<name>A0AAE3K5U4_9EURY</name>
<sequence>MDTENRSKEITDALEGMVGEDADHVEKRRQEWYDWMREKGKSPLKHEPVAESNADNYYRRLDQLHRAAIEYLNPDDKASLTPDQADELLLLLARDELQKENGGDYSSASKRKFSDALRKYYQLEIP</sequence>
<organism evidence="1 2">
    <name type="scientific">Natranaeroarchaeum aerophilus</name>
    <dbReference type="NCBI Taxonomy" id="2917711"/>
    <lineage>
        <taxon>Archaea</taxon>
        <taxon>Methanobacteriati</taxon>
        <taxon>Methanobacteriota</taxon>
        <taxon>Stenosarchaea group</taxon>
        <taxon>Halobacteria</taxon>
        <taxon>Halobacteriales</taxon>
        <taxon>Natronoarchaeaceae</taxon>
        <taxon>Natranaeroarchaeum</taxon>
    </lineage>
</organism>
<reference evidence="1 2" key="1">
    <citation type="journal article" date="2022" name="Syst. Appl. Microbiol.">
        <title>Natronocalculus amylovorans gen. nov., sp. nov., and Natranaeroarchaeum aerophilus sp. nov., dominant culturable amylolytic natronoarchaea from hypersaline soda lakes in southwestern Siberia.</title>
        <authorList>
            <person name="Sorokin D.Y."/>
            <person name="Elcheninov A.G."/>
            <person name="Khizhniak T.V."/>
            <person name="Koenen M."/>
            <person name="Bale N.J."/>
            <person name="Damste J.S.S."/>
            <person name="Kublanov I.V."/>
        </authorList>
    </citation>
    <scope>NUCLEOTIDE SEQUENCE [LARGE SCALE GENOMIC DNA]</scope>
    <source>
        <strain evidence="1 2">AArc-St1-1</strain>
    </source>
</reference>